<dbReference type="PANTHER" id="PTHR37425:SF1">
    <property type="entry name" value="OUTER MEMBRANE PROTEIN"/>
    <property type="match status" value="1"/>
</dbReference>
<evidence type="ECO:0000256" key="9">
    <source>
        <dbReference type="ARBA" id="ARBA00023316"/>
    </source>
</evidence>
<reference evidence="13 14" key="1">
    <citation type="submission" date="2015-09" db="EMBL/GenBank/DDBJ databases">
        <authorList>
            <consortium name="Swine Surveillance"/>
        </authorList>
    </citation>
    <scope>NUCLEOTIDE SEQUENCE [LARGE SCALE GENOMIC DNA]</scope>
    <source>
        <strain evidence="13 14">CECT 5294</strain>
    </source>
</reference>
<evidence type="ECO:0000256" key="4">
    <source>
        <dbReference type="ARBA" id="ARBA00022723"/>
    </source>
</evidence>
<protein>
    <recommendedName>
        <fullName evidence="11">Murein endopeptidase K</fullName>
    </recommendedName>
</protein>
<evidence type="ECO:0000256" key="1">
    <source>
        <dbReference type="ARBA" id="ARBA00001947"/>
    </source>
</evidence>
<accession>A0A0P1EXS3</accession>
<dbReference type="GO" id="GO:0046872">
    <property type="term" value="F:metal ion binding"/>
    <property type="evidence" value="ECO:0007669"/>
    <property type="project" value="UniProtKB-KW"/>
</dbReference>
<dbReference type="SUPFAM" id="SSF55166">
    <property type="entry name" value="Hedgehog/DD-peptidase"/>
    <property type="match status" value="1"/>
</dbReference>
<feature type="signal peptide" evidence="12">
    <location>
        <begin position="1"/>
        <end position="25"/>
    </location>
</feature>
<keyword evidence="8" id="KW-0482">Metalloprotease</keyword>
<dbReference type="GO" id="GO:0006508">
    <property type="term" value="P:proteolysis"/>
    <property type="evidence" value="ECO:0007669"/>
    <property type="project" value="UniProtKB-KW"/>
</dbReference>
<name>A0A0P1EXS3_9RHOB</name>
<evidence type="ECO:0000313" key="14">
    <source>
        <dbReference type="Proteomes" id="UP000051298"/>
    </source>
</evidence>
<dbReference type="Pfam" id="PF05951">
    <property type="entry name" value="Peptidase_M15_2"/>
    <property type="match status" value="1"/>
</dbReference>
<feature type="chain" id="PRO_5006062024" description="Murein endopeptidase K" evidence="12">
    <location>
        <begin position="26"/>
        <end position="221"/>
    </location>
</feature>
<evidence type="ECO:0000313" key="13">
    <source>
        <dbReference type="EMBL" id="CUH59917.1"/>
    </source>
</evidence>
<evidence type="ECO:0000256" key="3">
    <source>
        <dbReference type="ARBA" id="ARBA00022670"/>
    </source>
</evidence>
<evidence type="ECO:0000256" key="5">
    <source>
        <dbReference type="ARBA" id="ARBA00022729"/>
    </source>
</evidence>
<proteinExistence type="inferred from homology"/>
<dbReference type="InterPro" id="IPR010275">
    <property type="entry name" value="MepK"/>
</dbReference>
<dbReference type="Proteomes" id="UP000051298">
    <property type="component" value="Unassembled WGS sequence"/>
</dbReference>
<evidence type="ECO:0000256" key="2">
    <source>
        <dbReference type="ARBA" id="ARBA00004776"/>
    </source>
</evidence>
<gene>
    <name evidence="13" type="ORF">THS5294_01206</name>
</gene>
<keyword evidence="5 12" id="KW-0732">Signal</keyword>
<keyword evidence="4" id="KW-0479">Metal-binding</keyword>
<sequence>MTQRSVLTRRAVFAGALSIPGTGIAAPLLDLTNGGGLFSKPSGQSGALDLFGEPSSASRDSNRSQAKFRASHPFQIALHNPNTHESLTVSLRANAGLNVTQTSQIHRFLRDWRRNEIKEIDNNILKTFLEICDHFGRDDSPVRVQVTSGYRSKATNDHLRRSSQNVARNSLHVQARAIDFSLPDVPISALARTARRICPGGVGRYPSFIHIDSGPLRRWSA</sequence>
<dbReference type="PANTHER" id="PTHR37425">
    <property type="match status" value="1"/>
</dbReference>
<dbReference type="Gene3D" id="3.30.1380.10">
    <property type="match status" value="1"/>
</dbReference>
<organism evidence="13 14">
    <name type="scientific">Thalassobacter stenotrophicus</name>
    <dbReference type="NCBI Taxonomy" id="266809"/>
    <lineage>
        <taxon>Bacteria</taxon>
        <taxon>Pseudomonadati</taxon>
        <taxon>Pseudomonadota</taxon>
        <taxon>Alphaproteobacteria</taxon>
        <taxon>Rhodobacterales</taxon>
        <taxon>Roseobacteraceae</taxon>
        <taxon>Thalassobacter</taxon>
    </lineage>
</organism>
<dbReference type="RefSeq" id="WP_072936766.1">
    <property type="nucleotide sequence ID" value="NZ_CYRX01000011.1"/>
</dbReference>
<evidence type="ECO:0000256" key="11">
    <source>
        <dbReference type="ARBA" id="ARBA00093666"/>
    </source>
</evidence>
<keyword evidence="3" id="KW-0645">Protease</keyword>
<keyword evidence="6" id="KW-0378">Hydrolase</keyword>
<dbReference type="AlphaFoldDB" id="A0A0P1EXS3"/>
<comment type="similarity">
    <text evidence="10">Belongs to the peptidase M15 family.</text>
</comment>
<dbReference type="InterPro" id="IPR009045">
    <property type="entry name" value="Zn_M74/Hedgehog-like"/>
</dbReference>
<keyword evidence="9" id="KW-0961">Cell wall biogenesis/degradation</keyword>
<evidence type="ECO:0000256" key="7">
    <source>
        <dbReference type="ARBA" id="ARBA00022833"/>
    </source>
</evidence>
<comment type="cofactor">
    <cofactor evidence="1">
        <name>Zn(2+)</name>
        <dbReference type="ChEBI" id="CHEBI:29105"/>
    </cofactor>
</comment>
<evidence type="ECO:0000256" key="6">
    <source>
        <dbReference type="ARBA" id="ARBA00022801"/>
    </source>
</evidence>
<keyword evidence="7" id="KW-0862">Zinc</keyword>
<evidence type="ECO:0000256" key="10">
    <source>
        <dbReference type="ARBA" id="ARBA00093448"/>
    </source>
</evidence>
<evidence type="ECO:0000256" key="8">
    <source>
        <dbReference type="ARBA" id="ARBA00023049"/>
    </source>
</evidence>
<evidence type="ECO:0000256" key="12">
    <source>
        <dbReference type="SAM" id="SignalP"/>
    </source>
</evidence>
<dbReference type="GO" id="GO:0071555">
    <property type="term" value="P:cell wall organization"/>
    <property type="evidence" value="ECO:0007669"/>
    <property type="project" value="UniProtKB-KW"/>
</dbReference>
<comment type="pathway">
    <text evidence="2">Cell wall biogenesis; cell wall polysaccharide biosynthesis.</text>
</comment>
<dbReference type="GO" id="GO:0008237">
    <property type="term" value="F:metallopeptidase activity"/>
    <property type="evidence" value="ECO:0007669"/>
    <property type="project" value="UniProtKB-KW"/>
</dbReference>
<dbReference type="EMBL" id="CYRX01000011">
    <property type="protein sequence ID" value="CUH59917.1"/>
    <property type="molecule type" value="Genomic_DNA"/>
</dbReference>